<accession>A0A2U2RSS4</accession>
<comment type="caution">
    <text evidence="1">The sequence shown here is derived from an EMBL/GenBank/DDBJ whole genome shotgun (WGS) entry which is preliminary data.</text>
</comment>
<organism evidence="1 2">
    <name type="scientific">Bifidobacterium longum</name>
    <dbReference type="NCBI Taxonomy" id="216816"/>
    <lineage>
        <taxon>Bacteria</taxon>
        <taxon>Bacillati</taxon>
        <taxon>Actinomycetota</taxon>
        <taxon>Actinomycetes</taxon>
        <taxon>Bifidobacteriales</taxon>
        <taxon>Bifidobacteriaceae</taxon>
        <taxon>Bifidobacterium</taxon>
    </lineage>
</organism>
<dbReference type="EMBL" id="PHUM01000005">
    <property type="protein sequence ID" value="PWH08910.1"/>
    <property type="molecule type" value="Genomic_DNA"/>
</dbReference>
<sequence length="132" mass="14089">MPLTCSCHSRHVYACPHIFRFRMRRKLPSHRFALHGSGFLPSRVEPHSLNSLYPSRRGGLSCAHSETVSYVAAARAAFSCSAHSEAISYSCNAALAVGIPFLVGCNPKLVCPATLMLFSVGTVPASGGTPTL</sequence>
<dbReference type="Proteomes" id="UP000245582">
    <property type="component" value="Unassembled WGS sequence"/>
</dbReference>
<evidence type="ECO:0000313" key="2">
    <source>
        <dbReference type="Proteomes" id="UP000245582"/>
    </source>
</evidence>
<name>A0A2U2RSS4_BIFLN</name>
<proteinExistence type="predicted"/>
<evidence type="ECO:0000313" key="1">
    <source>
        <dbReference type="EMBL" id="PWH08910.1"/>
    </source>
</evidence>
<gene>
    <name evidence="1" type="ORF">CWE05_05345</name>
</gene>
<protein>
    <submittedName>
        <fullName evidence="1">Uncharacterized protein</fullName>
    </submittedName>
</protein>
<dbReference type="AlphaFoldDB" id="A0A2U2RSS4"/>
<reference evidence="1 2" key="1">
    <citation type="submission" date="2017-11" db="EMBL/GenBank/DDBJ databases">
        <title>Draft genome sequence of Bifidobacterium longum UMA026, isolated from Holstein dairy cow feces.</title>
        <authorList>
            <person name="Albert K."/>
            <person name="Sela D.A."/>
        </authorList>
    </citation>
    <scope>NUCLEOTIDE SEQUENCE [LARGE SCALE GENOMIC DNA]</scope>
    <source>
        <strain evidence="1 2">UMA026</strain>
    </source>
</reference>